<evidence type="ECO:0000313" key="1">
    <source>
        <dbReference type="EMBL" id="GFS96306.1"/>
    </source>
</evidence>
<proteinExistence type="predicted"/>
<accession>A0A8X6N686</accession>
<name>A0A8X6N686_NEPPI</name>
<gene>
    <name evidence="1" type="ORF">NPIL_248031</name>
</gene>
<protein>
    <submittedName>
        <fullName evidence="1">Uncharacterized protein</fullName>
    </submittedName>
</protein>
<keyword evidence="2" id="KW-1185">Reference proteome</keyword>
<organism evidence="1 2">
    <name type="scientific">Nephila pilipes</name>
    <name type="common">Giant wood spider</name>
    <name type="synonym">Nephila maculata</name>
    <dbReference type="NCBI Taxonomy" id="299642"/>
    <lineage>
        <taxon>Eukaryota</taxon>
        <taxon>Metazoa</taxon>
        <taxon>Ecdysozoa</taxon>
        <taxon>Arthropoda</taxon>
        <taxon>Chelicerata</taxon>
        <taxon>Arachnida</taxon>
        <taxon>Araneae</taxon>
        <taxon>Araneomorphae</taxon>
        <taxon>Entelegynae</taxon>
        <taxon>Araneoidea</taxon>
        <taxon>Nephilidae</taxon>
        <taxon>Nephila</taxon>
    </lineage>
</organism>
<comment type="caution">
    <text evidence="1">The sequence shown here is derived from an EMBL/GenBank/DDBJ whole genome shotgun (WGS) entry which is preliminary data.</text>
</comment>
<evidence type="ECO:0000313" key="2">
    <source>
        <dbReference type="Proteomes" id="UP000887013"/>
    </source>
</evidence>
<dbReference type="Proteomes" id="UP000887013">
    <property type="component" value="Unassembled WGS sequence"/>
</dbReference>
<dbReference type="AlphaFoldDB" id="A0A8X6N686"/>
<reference evidence="1" key="1">
    <citation type="submission" date="2020-08" db="EMBL/GenBank/DDBJ databases">
        <title>Multicomponent nature underlies the extraordinary mechanical properties of spider dragline silk.</title>
        <authorList>
            <person name="Kono N."/>
            <person name="Nakamura H."/>
            <person name="Mori M."/>
            <person name="Yoshida Y."/>
            <person name="Ohtoshi R."/>
            <person name="Malay A.D."/>
            <person name="Moran D.A.P."/>
            <person name="Tomita M."/>
            <person name="Numata K."/>
            <person name="Arakawa K."/>
        </authorList>
    </citation>
    <scope>NUCLEOTIDE SEQUENCE</scope>
</reference>
<dbReference type="EMBL" id="BMAW01054425">
    <property type="protein sequence ID" value="GFS96306.1"/>
    <property type="molecule type" value="Genomic_DNA"/>
</dbReference>
<sequence>MKSILEDSTTVITWIKREDAWSTFCQNRVSKIKETLARKKTGDMYLAAAIKHQLAFGSSSQSIPGKRIIRFRRDFKTADGEKPLRPDQQLFLLEILVKWLKMRS</sequence>